<evidence type="ECO:0000256" key="10">
    <source>
        <dbReference type="ARBA" id="ARBA00022833"/>
    </source>
</evidence>
<sequence>MKIPCCSVCQTRYNEEERVPLLLQCGHGFCKECLSRMFSASSDATLTCPRCRHVSTVGNSVQALRKNYAVLSLIHSAAEAAAAAAGGGGRGSNFECDYTDDEEDGDGDVDDGDDEKRRRNSRGSQTSSSGGCAPVIEVGVHQDLKLVRRIGEGRRAGVEMWTAVIGGGRCRHHVAVKKAVMMEGVDLDWMLGKLEDLRRASMWCRNVCTFHGAMKVEESLCLVVDKCYGSVQSEMQRNEGRLTLEQVLRYGADIARGVVELHAAGVVCMNLKPSNLLLDANGHAVVSDYGLATILKKPSCWKARPECDSTKIHSCMECIMLSPHYTAPEAWEPVKKSLHLFWDDGIGISPESDAWSFGCTLVEMCTGAIPWAGLSAEEIYRAVVKAKKQPPQYASVVGGGIPRELWKMIGECLQFKPSKRPTFNAMLAIFLRHLQEIPRSPPASPDNDLLKGSVSNVAEPSPIPELEVPQDPNRLHQLVSEGDVTGVRDFLAKAASENESNYISSLLEAQNADGQTALHLACRRGSAELVETILEYQEANVDVLDKDGDPPLVFALAAGSHECVRSLIKRNACVRSRLRDGLGPSVAHVCAYHGQPDCMRELLLAGADPNAVDDEGESVLHRAIAKKFTDCAIVIVENGGCRSMAILNSKNLTPLHLCVATWNVSVVKRWVEVATSDEIAEAIDMSSPLGTALCMAAASKKDHESEGRDLVRILLTAGADPSAQDSQNGRTALHTAAMTNDVDLVQVILAAGVDVNIRNVHNSIPLHLALARGAKACVGLLLAAGADYNLQDDDGDNAFHIAAETAKMIRENLDWLIVMLKNPDADIEVRNHSGKTLRDILEALPREWISEDLMEALTNRGVHLSPTIFEVGDWVKFKRTVTTPTYGWQDARPKSVGFVQSVPDRDNLVVSFCSGDVHVLPNEVVKVVPLDRGQHVQLKEDVKEPRFGWRGQSRDSIGTVLCVDEDGILRVGFPGASRGWKADPAEMERVEEFKVGDWVRIRPTLTSAKHGLGSVTPGSIGIVYCIRPDSSLLIELSYLPNPWHCEPEEVEHVPPFTIGDRVCVKRSVAEPRYAWGGETHHSVGRISEIENDGLLIIDIPNRPIPWQADASDMEKVEDFKQVGDWVRVKASVSSPKYGWEDITRNSIGVGQEIHVMQSVTQPRLGWSNESPATVGKIVRIDMDGALNARVTGRQSLWKVSPGDAERLPGFEVGDWVRSKPSLGTRPSYDWNSVGRESLAVVHSVQDSGYLELACCFRKGKWITHYTDVEKVPSFKVGQYVRFRLGLVEPRWGWRGAQPESQGIITSIHADGEVRVAFFGLPGLWKGDPSDLQAEQIFEVGEWVRLKENANDWKSIGPGSVGVVQGIGYEGDEIDRSTFVGFCGEQEKWVGPSSHLERVDKLFVGQKIKVKQYVKQPRFGWSGHTHASIGTIQAIDADGKLRIYTPAGSKTWMLDPSEVEVVEEKELCIGDWVKVRASVSTPTHHWGEVSHSSVGVVHRMEDDNLWVSFCFVERLWLCKASEMERVRPYKVGDKVKIRDGLVSPRWGWGMETHASRGQVVGVDANGKLRIRFRWREGRPWIGDPADIALDEN</sequence>
<dbReference type="Pfam" id="PF12796">
    <property type="entry name" value="Ank_2"/>
    <property type="match status" value="3"/>
</dbReference>
<dbReference type="GO" id="GO:0006952">
    <property type="term" value="P:defense response"/>
    <property type="evidence" value="ECO:0007669"/>
    <property type="project" value="InterPro"/>
</dbReference>
<feature type="repeat" description="ANK" evidence="12">
    <location>
        <begin position="728"/>
        <end position="760"/>
    </location>
</feature>
<dbReference type="InterPro" id="IPR036770">
    <property type="entry name" value="Ankyrin_rpt-contain_sf"/>
</dbReference>
<dbReference type="Pfam" id="PF00069">
    <property type="entry name" value="Pkinase"/>
    <property type="match status" value="1"/>
</dbReference>
<dbReference type="FunFam" id="1.10.510.10:FF:000486">
    <property type="entry name" value="E3 ubiquitin-protein ligase KEG"/>
    <property type="match status" value="1"/>
</dbReference>
<feature type="domain" description="Protein kinase" evidence="15">
    <location>
        <begin position="144"/>
        <end position="431"/>
    </location>
</feature>
<dbReference type="FunFam" id="1.25.40.20:FF:000351">
    <property type="entry name" value="E3 ubiquitin-protein ligase KEG"/>
    <property type="match status" value="1"/>
</dbReference>
<dbReference type="SUPFAM" id="SSF56112">
    <property type="entry name" value="Protein kinase-like (PK-like)"/>
    <property type="match status" value="1"/>
</dbReference>
<comment type="subcellular location">
    <subcellularLocation>
        <location evidence="2">Cell membrane</location>
        <topology evidence="2">Peripheral membrane protein</topology>
        <orientation evidence="2">Cytoplasmic side</orientation>
    </subcellularLocation>
</comment>
<comment type="catalytic activity">
    <reaction evidence="1">
        <text>S-ubiquitinyl-[E2 ubiquitin-conjugating enzyme]-L-cysteine + [acceptor protein]-L-lysine = [E2 ubiquitin-conjugating enzyme]-L-cysteine + N(6)-ubiquitinyl-[acceptor protein]-L-lysine.</text>
        <dbReference type="EC" id="2.3.2.27"/>
    </reaction>
</comment>
<proteinExistence type="predicted"/>
<evidence type="ECO:0000259" key="15">
    <source>
        <dbReference type="PROSITE" id="PS50011"/>
    </source>
</evidence>
<evidence type="ECO:0000256" key="12">
    <source>
        <dbReference type="PROSITE-ProRule" id="PRU00023"/>
    </source>
</evidence>
<keyword evidence="10" id="KW-0862">Zinc</keyword>
<dbReference type="Proteomes" id="UP001157006">
    <property type="component" value="Chromosome 2"/>
</dbReference>
<keyword evidence="7" id="KW-0677">Repeat</keyword>
<evidence type="ECO:0000256" key="14">
    <source>
        <dbReference type="SAM" id="MobiDB-lite"/>
    </source>
</evidence>
<evidence type="ECO:0000256" key="5">
    <source>
        <dbReference type="ARBA" id="ARBA00022679"/>
    </source>
</evidence>
<dbReference type="InterPro" id="IPR000719">
    <property type="entry name" value="Prot_kinase_dom"/>
</dbReference>
<dbReference type="InterPro" id="IPR027370">
    <property type="entry name" value="Znf-RING_euk"/>
</dbReference>
<dbReference type="PROSITE" id="PS50089">
    <property type="entry name" value="ZF_RING_2"/>
    <property type="match status" value="1"/>
</dbReference>
<keyword evidence="8 13" id="KW-0863">Zinc-finger</keyword>
<evidence type="ECO:0000313" key="18">
    <source>
        <dbReference type="Proteomes" id="UP001157006"/>
    </source>
</evidence>
<dbReference type="EMBL" id="OX451737">
    <property type="protein sequence ID" value="CAI8595973.1"/>
    <property type="molecule type" value="Genomic_DNA"/>
</dbReference>
<dbReference type="FunFam" id="1.25.40.20:FF:000713">
    <property type="entry name" value="E3 ubiquitin-protein ligase KEG"/>
    <property type="match status" value="1"/>
</dbReference>
<keyword evidence="18" id="KW-1185">Reference proteome</keyword>
<evidence type="ECO:0000256" key="13">
    <source>
        <dbReference type="PROSITE-ProRule" id="PRU00175"/>
    </source>
</evidence>
<dbReference type="InterPro" id="IPR002110">
    <property type="entry name" value="Ankyrin_rpt"/>
</dbReference>
<organism evidence="17 18">
    <name type="scientific">Vicia faba</name>
    <name type="common">Broad bean</name>
    <name type="synonym">Faba vulgaris</name>
    <dbReference type="NCBI Taxonomy" id="3906"/>
    <lineage>
        <taxon>Eukaryota</taxon>
        <taxon>Viridiplantae</taxon>
        <taxon>Streptophyta</taxon>
        <taxon>Embryophyta</taxon>
        <taxon>Tracheophyta</taxon>
        <taxon>Spermatophyta</taxon>
        <taxon>Magnoliopsida</taxon>
        <taxon>eudicotyledons</taxon>
        <taxon>Gunneridae</taxon>
        <taxon>Pentapetalae</taxon>
        <taxon>rosids</taxon>
        <taxon>fabids</taxon>
        <taxon>Fabales</taxon>
        <taxon>Fabaceae</taxon>
        <taxon>Papilionoideae</taxon>
        <taxon>50 kb inversion clade</taxon>
        <taxon>NPAAA clade</taxon>
        <taxon>Hologalegina</taxon>
        <taxon>IRL clade</taxon>
        <taxon>Fabeae</taxon>
        <taxon>Vicia</taxon>
    </lineage>
</organism>
<keyword evidence="6" id="KW-0479">Metal-binding</keyword>
<dbReference type="Pfam" id="PF13445">
    <property type="entry name" value="zf-RING_UBOX"/>
    <property type="match status" value="1"/>
</dbReference>
<dbReference type="InterPro" id="IPR017907">
    <property type="entry name" value="Znf_RING_CS"/>
</dbReference>
<dbReference type="GO" id="GO:0009738">
    <property type="term" value="P:abscisic acid-activated signaling pathway"/>
    <property type="evidence" value="ECO:0007669"/>
    <property type="project" value="InterPro"/>
</dbReference>
<name>A0AAV0ZEL6_VICFA</name>
<feature type="region of interest" description="Disordered" evidence="14">
    <location>
        <begin position="96"/>
        <end position="133"/>
    </location>
</feature>
<dbReference type="GO" id="GO:0005769">
    <property type="term" value="C:early endosome"/>
    <property type="evidence" value="ECO:0007669"/>
    <property type="project" value="TreeGrafter"/>
</dbReference>
<dbReference type="Gene3D" id="1.25.40.20">
    <property type="entry name" value="Ankyrin repeat-containing domain"/>
    <property type="match status" value="4"/>
</dbReference>
<keyword evidence="9" id="KW-0833">Ubl conjugation pathway</keyword>
<dbReference type="InterPro" id="IPR013083">
    <property type="entry name" value="Znf_RING/FYVE/PHD"/>
</dbReference>
<evidence type="ECO:0000256" key="3">
    <source>
        <dbReference type="ARBA" id="ARBA00004906"/>
    </source>
</evidence>
<dbReference type="GO" id="GO:0004672">
    <property type="term" value="F:protein kinase activity"/>
    <property type="evidence" value="ECO:0007669"/>
    <property type="project" value="InterPro"/>
</dbReference>
<protein>
    <recommendedName>
        <fullName evidence="4">RING-type E3 ubiquitin transferase</fullName>
        <ecNumber evidence="4">2.3.2.27</ecNumber>
    </recommendedName>
</protein>
<dbReference type="GO" id="GO:0061630">
    <property type="term" value="F:ubiquitin protein ligase activity"/>
    <property type="evidence" value="ECO:0007669"/>
    <property type="project" value="UniProtKB-EC"/>
</dbReference>
<evidence type="ECO:0000256" key="11">
    <source>
        <dbReference type="ARBA" id="ARBA00023043"/>
    </source>
</evidence>
<evidence type="ECO:0000259" key="16">
    <source>
        <dbReference type="PROSITE" id="PS50089"/>
    </source>
</evidence>
<evidence type="ECO:0000256" key="4">
    <source>
        <dbReference type="ARBA" id="ARBA00012483"/>
    </source>
</evidence>
<evidence type="ECO:0000256" key="9">
    <source>
        <dbReference type="ARBA" id="ARBA00022786"/>
    </source>
</evidence>
<dbReference type="SUPFAM" id="SSF48403">
    <property type="entry name" value="Ankyrin repeat"/>
    <property type="match status" value="1"/>
</dbReference>
<dbReference type="GO" id="GO:0005524">
    <property type="term" value="F:ATP binding"/>
    <property type="evidence" value="ECO:0007669"/>
    <property type="project" value="InterPro"/>
</dbReference>
<dbReference type="CDD" id="cd23140">
    <property type="entry name" value="RING-HC_KEG-like"/>
    <property type="match status" value="1"/>
</dbReference>
<dbReference type="PROSITE" id="PS50088">
    <property type="entry name" value="ANK_REPEAT"/>
    <property type="match status" value="4"/>
</dbReference>
<evidence type="ECO:0000256" key="1">
    <source>
        <dbReference type="ARBA" id="ARBA00000900"/>
    </source>
</evidence>
<dbReference type="GO" id="GO:0045324">
    <property type="term" value="P:late endosome to vacuole transport"/>
    <property type="evidence" value="ECO:0007669"/>
    <property type="project" value="TreeGrafter"/>
</dbReference>
<keyword evidence="11 12" id="KW-0040">ANK repeat</keyword>
<feature type="repeat" description="ANK" evidence="12">
    <location>
        <begin position="513"/>
        <end position="546"/>
    </location>
</feature>
<dbReference type="PROSITE" id="PS00518">
    <property type="entry name" value="ZF_RING_1"/>
    <property type="match status" value="1"/>
</dbReference>
<gene>
    <name evidence="17" type="ORF">VFH_II011400</name>
</gene>
<dbReference type="PANTHER" id="PTHR46960:SF1">
    <property type="entry name" value="E3 UBIQUITIN-PROTEIN LIGASE KEG"/>
    <property type="match status" value="1"/>
</dbReference>
<comment type="pathway">
    <text evidence="3">Protein modification; protein ubiquitination.</text>
</comment>
<dbReference type="InterPro" id="IPR011009">
    <property type="entry name" value="Kinase-like_dom_sf"/>
</dbReference>
<dbReference type="GO" id="GO:0009788">
    <property type="term" value="P:negative regulation of abscisic acid-activated signaling pathway"/>
    <property type="evidence" value="ECO:0007669"/>
    <property type="project" value="TreeGrafter"/>
</dbReference>
<dbReference type="PROSITE" id="PS50011">
    <property type="entry name" value="PROTEIN_KINASE_DOM"/>
    <property type="match status" value="1"/>
</dbReference>
<dbReference type="Gene3D" id="3.30.40.10">
    <property type="entry name" value="Zinc/RING finger domain, C3HC4 (zinc finger)"/>
    <property type="match status" value="1"/>
</dbReference>
<dbReference type="Pfam" id="PF18346">
    <property type="entry name" value="SH3_15"/>
    <property type="match status" value="6"/>
</dbReference>
<dbReference type="PANTHER" id="PTHR46960">
    <property type="entry name" value="E3 UBIQUITIN-PROTEIN LIGASE KEG"/>
    <property type="match status" value="1"/>
</dbReference>
<evidence type="ECO:0000256" key="2">
    <source>
        <dbReference type="ARBA" id="ARBA00004413"/>
    </source>
</evidence>
<evidence type="ECO:0000256" key="7">
    <source>
        <dbReference type="ARBA" id="ARBA00022737"/>
    </source>
</evidence>
<dbReference type="GO" id="GO:0005886">
    <property type="term" value="C:plasma membrane"/>
    <property type="evidence" value="ECO:0007669"/>
    <property type="project" value="UniProtKB-SubCell"/>
</dbReference>
<feature type="region of interest" description="Disordered" evidence="14">
    <location>
        <begin position="440"/>
        <end position="469"/>
    </location>
</feature>
<feature type="repeat" description="ANK" evidence="12">
    <location>
        <begin position="582"/>
        <end position="614"/>
    </location>
</feature>
<evidence type="ECO:0000256" key="6">
    <source>
        <dbReference type="ARBA" id="ARBA00022723"/>
    </source>
</evidence>
<dbReference type="Gene3D" id="1.10.510.10">
    <property type="entry name" value="Transferase(Phosphotransferase) domain 1"/>
    <property type="match status" value="1"/>
</dbReference>
<dbReference type="SUPFAM" id="SSF57850">
    <property type="entry name" value="RING/U-box"/>
    <property type="match status" value="1"/>
</dbReference>
<dbReference type="InterPro" id="IPR044584">
    <property type="entry name" value="KEG"/>
</dbReference>
<feature type="repeat" description="ANK" evidence="12">
    <location>
        <begin position="761"/>
        <end position="793"/>
    </location>
</feature>
<dbReference type="GO" id="GO:0008270">
    <property type="term" value="F:zinc ion binding"/>
    <property type="evidence" value="ECO:0007669"/>
    <property type="project" value="UniProtKB-KW"/>
</dbReference>
<dbReference type="SMART" id="SM00248">
    <property type="entry name" value="ANK"/>
    <property type="match status" value="9"/>
</dbReference>
<dbReference type="GO" id="GO:0005802">
    <property type="term" value="C:trans-Golgi network"/>
    <property type="evidence" value="ECO:0007669"/>
    <property type="project" value="TreeGrafter"/>
</dbReference>
<feature type="compositionally biased region" description="Acidic residues" evidence="14">
    <location>
        <begin position="97"/>
        <end position="113"/>
    </location>
</feature>
<evidence type="ECO:0000313" key="17">
    <source>
        <dbReference type="EMBL" id="CAI8595973.1"/>
    </source>
</evidence>
<accession>A0AAV0ZEL6</accession>
<dbReference type="InterPro" id="IPR040847">
    <property type="entry name" value="SH3_15"/>
</dbReference>
<dbReference type="PROSITE" id="PS50297">
    <property type="entry name" value="ANK_REP_REGION"/>
    <property type="match status" value="3"/>
</dbReference>
<feature type="domain" description="RING-type" evidence="16">
    <location>
        <begin position="6"/>
        <end position="52"/>
    </location>
</feature>
<keyword evidence="5" id="KW-0808">Transferase</keyword>
<evidence type="ECO:0000256" key="8">
    <source>
        <dbReference type="ARBA" id="ARBA00022771"/>
    </source>
</evidence>
<dbReference type="EC" id="2.3.2.27" evidence="4"/>
<dbReference type="SMART" id="SM00184">
    <property type="entry name" value="RING"/>
    <property type="match status" value="1"/>
</dbReference>
<reference evidence="17 18" key="1">
    <citation type="submission" date="2023-01" db="EMBL/GenBank/DDBJ databases">
        <authorList>
            <person name="Kreplak J."/>
        </authorList>
    </citation>
    <scope>NUCLEOTIDE SEQUENCE [LARGE SCALE GENOMIC DNA]</scope>
</reference>
<dbReference type="InterPro" id="IPR001841">
    <property type="entry name" value="Znf_RING"/>
</dbReference>
<dbReference type="PRINTS" id="PR01415">
    <property type="entry name" value="ANKYRIN"/>
</dbReference>
<dbReference type="GO" id="GO:0016567">
    <property type="term" value="P:protein ubiquitination"/>
    <property type="evidence" value="ECO:0007669"/>
    <property type="project" value="InterPro"/>
</dbReference>